<keyword evidence="3" id="KW-0687">Ribonucleoprotein</keyword>
<evidence type="ECO:0000313" key="3">
    <source>
        <dbReference type="EMBL" id="QHS70583.1"/>
    </source>
</evidence>
<dbReference type="AlphaFoldDB" id="A0A6C0A8Z5"/>
<comment type="similarity">
    <text evidence="1">Belongs to the bacterial ribosomal protein bS6 family.</text>
</comment>
<reference evidence="3" key="1">
    <citation type="journal article" date="2019" name="Mitochondrial DNA Part B Resour">
        <title>The complete plastid genome and phylogenetic analysis of Gracilaria edulis.</title>
        <authorList>
            <person name="Liu T."/>
            <person name="Tang X."/>
            <person name="Jia X."/>
            <person name="Wu X."/>
            <person name="Huang M."/>
            <person name="Zeng J."/>
            <person name="Chen W."/>
        </authorList>
    </citation>
    <scope>NUCLEOTIDE SEQUENCE</scope>
</reference>
<gene>
    <name evidence="3" type="primary">rps6</name>
</gene>
<dbReference type="Gene3D" id="3.30.70.60">
    <property type="match status" value="1"/>
</dbReference>
<dbReference type="RefSeq" id="YP_009732026.1">
    <property type="nucleotide sequence ID" value="NC_046041.1"/>
</dbReference>
<dbReference type="GO" id="GO:0003735">
    <property type="term" value="F:structural constituent of ribosome"/>
    <property type="evidence" value="ECO:0007669"/>
    <property type="project" value="InterPro"/>
</dbReference>
<dbReference type="EMBL" id="MN053318">
    <property type="protein sequence ID" value="QHS70583.1"/>
    <property type="molecule type" value="Genomic_DNA"/>
</dbReference>
<geneLocation type="plastid" evidence="3"/>
<sequence>MHFNNYETIYILKPDITEEENLSLMNQYKSLIKKYSGYDILIQHKGRRHLNYNIKSYYDGIYVQINYKASSSFIKILEKTMGLSEHIIRYLTIKDNPISKARISI</sequence>
<protein>
    <recommendedName>
        <fullName evidence="2">30S ribosomal protein S6, chloroplastic</fullName>
    </recommendedName>
</protein>
<evidence type="ECO:0000256" key="1">
    <source>
        <dbReference type="ARBA" id="ARBA00009512"/>
    </source>
</evidence>
<keyword evidence="3" id="KW-0934">Plastid</keyword>
<dbReference type="CDD" id="cd15487">
    <property type="entry name" value="bS6_chloro_cyano"/>
    <property type="match status" value="1"/>
</dbReference>
<dbReference type="GO" id="GO:0070181">
    <property type="term" value="F:small ribosomal subunit rRNA binding"/>
    <property type="evidence" value="ECO:0007669"/>
    <property type="project" value="TreeGrafter"/>
</dbReference>
<dbReference type="PANTHER" id="PTHR21011:SF1">
    <property type="entry name" value="SMALL RIBOSOMAL SUBUNIT PROTEIN BS6M"/>
    <property type="match status" value="1"/>
</dbReference>
<proteinExistence type="inferred from homology"/>
<dbReference type="PANTHER" id="PTHR21011">
    <property type="entry name" value="MITOCHONDRIAL 28S RIBOSOMAL PROTEIN S6"/>
    <property type="match status" value="1"/>
</dbReference>
<dbReference type="Pfam" id="PF01250">
    <property type="entry name" value="Ribosomal_S6"/>
    <property type="match status" value="1"/>
</dbReference>
<dbReference type="SUPFAM" id="SSF54995">
    <property type="entry name" value="Ribosomal protein S6"/>
    <property type="match status" value="1"/>
</dbReference>
<dbReference type="GO" id="GO:0005737">
    <property type="term" value="C:cytoplasm"/>
    <property type="evidence" value="ECO:0007669"/>
    <property type="project" value="UniProtKB-ARBA"/>
</dbReference>
<dbReference type="NCBIfam" id="TIGR00166">
    <property type="entry name" value="S6"/>
    <property type="match status" value="1"/>
</dbReference>
<dbReference type="InterPro" id="IPR014717">
    <property type="entry name" value="Transl_elong_EF1B/ribsomal_bS6"/>
</dbReference>
<dbReference type="InterPro" id="IPR000529">
    <property type="entry name" value="Ribosomal_bS6"/>
</dbReference>
<keyword evidence="3" id="KW-0689">Ribosomal protein</keyword>
<dbReference type="GO" id="GO:0005840">
    <property type="term" value="C:ribosome"/>
    <property type="evidence" value="ECO:0007669"/>
    <property type="project" value="UniProtKB-KW"/>
</dbReference>
<dbReference type="HAMAP" id="MF_00360">
    <property type="entry name" value="Ribosomal_bS6"/>
    <property type="match status" value="1"/>
</dbReference>
<dbReference type="GO" id="GO:0006412">
    <property type="term" value="P:translation"/>
    <property type="evidence" value="ECO:0007669"/>
    <property type="project" value="InterPro"/>
</dbReference>
<organism evidence="3">
    <name type="scientific">Gracilaria edulis</name>
    <dbReference type="NCBI Taxonomy" id="172966"/>
    <lineage>
        <taxon>Eukaryota</taxon>
        <taxon>Rhodophyta</taxon>
        <taxon>Florideophyceae</taxon>
        <taxon>Rhodymeniophycidae</taxon>
        <taxon>Gracilariales</taxon>
        <taxon>Gracilariaceae</taxon>
        <taxon>Gracilaria</taxon>
    </lineage>
</organism>
<evidence type="ECO:0000256" key="2">
    <source>
        <dbReference type="ARBA" id="ARBA00035537"/>
    </source>
</evidence>
<name>A0A6C0A8Z5_9FLOR</name>
<dbReference type="InterPro" id="IPR020814">
    <property type="entry name" value="Ribosomal_S6_plastid/chlpt"/>
</dbReference>
<dbReference type="InterPro" id="IPR035980">
    <property type="entry name" value="Ribosomal_bS6_sf"/>
</dbReference>
<dbReference type="GeneID" id="44151935"/>
<accession>A0A6C0A8Z5</accession>